<protein>
    <submittedName>
        <fullName evidence="1">Uncharacterized protein</fullName>
    </submittedName>
</protein>
<gene>
    <name evidence="1" type="ORF">JI435_414790</name>
</gene>
<evidence type="ECO:0000313" key="2">
    <source>
        <dbReference type="Proteomes" id="UP000663193"/>
    </source>
</evidence>
<keyword evidence="2" id="KW-1185">Reference proteome</keyword>
<evidence type="ECO:0000313" key="1">
    <source>
        <dbReference type="EMBL" id="QRD00208.1"/>
    </source>
</evidence>
<sequence>MAGMSSGEQCRWNRSIENLKEASQQRIREVDNRASVVMGGRCCAVMETLVGLFCPDT</sequence>
<reference evidence="2" key="1">
    <citation type="journal article" date="2021" name="BMC Genomics">
        <title>Chromosome-level genome assembly and manually-curated proteome of model necrotroph Parastagonospora nodorum Sn15 reveals a genome-wide trove of candidate effector homologs, and redundancy of virulence-related functions within an accessory chromosome.</title>
        <authorList>
            <person name="Bertazzoni S."/>
            <person name="Jones D.A.B."/>
            <person name="Phan H.T."/>
            <person name="Tan K.-C."/>
            <person name="Hane J.K."/>
        </authorList>
    </citation>
    <scope>NUCLEOTIDE SEQUENCE [LARGE SCALE GENOMIC DNA]</scope>
    <source>
        <strain evidence="2">SN15 / ATCC MYA-4574 / FGSC 10173)</strain>
    </source>
</reference>
<proteinExistence type="predicted"/>
<organism evidence="1 2">
    <name type="scientific">Phaeosphaeria nodorum (strain SN15 / ATCC MYA-4574 / FGSC 10173)</name>
    <name type="common">Glume blotch fungus</name>
    <name type="synonym">Parastagonospora nodorum</name>
    <dbReference type="NCBI Taxonomy" id="321614"/>
    <lineage>
        <taxon>Eukaryota</taxon>
        <taxon>Fungi</taxon>
        <taxon>Dikarya</taxon>
        <taxon>Ascomycota</taxon>
        <taxon>Pezizomycotina</taxon>
        <taxon>Dothideomycetes</taxon>
        <taxon>Pleosporomycetidae</taxon>
        <taxon>Pleosporales</taxon>
        <taxon>Pleosporineae</taxon>
        <taxon>Phaeosphaeriaceae</taxon>
        <taxon>Parastagonospora</taxon>
    </lineage>
</organism>
<accession>A0A7U2F8A3</accession>
<dbReference type="EMBL" id="CP069032">
    <property type="protein sequence ID" value="QRD00208.1"/>
    <property type="molecule type" value="Genomic_DNA"/>
</dbReference>
<dbReference type="AlphaFoldDB" id="A0A7U2F8A3"/>
<name>A0A7U2F8A3_PHANO</name>
<dbReference type="VEuPathDB" id="FungiDB:JI435_414790"/>
<dbReference type="Proteomes" id="UP000663193">
    <property type="component" value="Chromosome 10"/>
</dbReference>